<feature type="compositionally biased region" description="Acidic residues" evidence="7">
    <location>
        <begin position="26"/>
        <end position="38"/>
    </location>
</feature>
<dbReference type="OrthoDB" id="118550at2759"/>
<feature type="compositionally biased region" description="Pro residues" evidence="7">
    <location>
        <begin position="623"/>
        <end position="667"/>
    </location>
</feature>
<evidence type="ECO:0000259" key="9">
    <source>
        <dbReference type="PROSITE" id="PS50934"/>
    </source>
</evidence>
<dbReference type="GO" id="GO:0016514">
    <property type="term" value="C:SWI/SNF complex"/>
    <property type="evidence" value="ECO:0007669"/>
    <property type="project" value="UniProtKB-ARBA"/>
</dbReference>
<feature type="compositionally biased region" description="Low complexity" evidence="7">
    <location>
        <begin position="602"/>
        <end position="622"/>
    </location>
</feature>
<accession>A0A3P8AAN7</accession>
<feature type="region of interest" description="Disordered" evidence="7">
    <location>
        <begin position="405"/>
        <end position="430"/>
    </location>
</feature>
<accession>A0A183G8W1</accession>
<dbReference type="Pfam" id="PF16498">
    <property type="entry name" value="SWIRM-assoc_3"/>
    <property type="match status" value="1"/>
</dbReference>
<dbReference type="WBParaSite" id="HPBE_0001834301-mRNA-1">
    <property type="protein sequence ID" value="HPBE_0001834301-mRNA-1"/>
    <property type="gene ID" value="HPBE_0001834301"/>
</dbReference>
<evidence type="ECO:0000259" key="8">
    <source>
        <dbReference type="PROSITE" id="PS50090"/>
    </source>
</evidence>
<evidence type="ECO:0000256" key="7">
    <source>
        <dbReference type="SAM" id="MobiDB-lite"/>
    </source>
</evidence>
<keyword evidence="12" id="KW-1185">Reference proteome</keyword>
<name>A0A183G8W1_HELPZ</name>
<organism evidence="12 13">
    <name type="scientific">Heligmosomoides polygyrus</name>
    <name type="common">Parasitic roundworm</name>
    <dbReference type="NCBI Taxonomy" id="6339"/>
    <lineage>
        <taxon>Eukaryota</taxon>
        <taxon>Metazoa</taxon>
        <taxon>Ecdysozoa</taxon>
        <taxon>Nematoda</taxon>
        <taxon>Chromadorea</taxon>
        <taxon>Rhabditida</taxon>
        <taxon>Rhabditina</taxon>
        <taxon>Rhabditomorpha</taxon>
        <taxon>Strongyloidea</taxon>
        <taxon>Heligmosomidae</taxon>
        <taxon>Heligmosomoides</taxon>
    </lineage>
</organism>
<dbReference type="InterPro" id="IPR001005">
    <property type="entry name" value="SANT/Myb"/>
</dbReference>
<keyword evidence="5" id="KW-0539">Nucleus</keyword>
<dbReference type="SMART" id="SM00717">
    <property type="entry name" value="SANT"/>
    <property type="match status" value="1"/>
</dbReference>
<evidence type="ECO:0000256" key="2">
    <source>
        <dbReference type="ARBA" id="ARBA00022853"/>
    </source>
</evidence>
<dbReference type="InterPro" id="IPR009057">
    <property type="entry name" value="Homeodomain-like_sf"/>
</dbReference>
<dbReference type="Pfam" id="PF16495">
    <property type="entry name" value="SWIRM-assoc_1"/>
    <property type="match status" value="1"/>
</dbReference>
<comment type="subcellular location">
    <subcellularLocation>
        <location evidence="1">Nucleus</location>
    </subcellularLocation>
</comment>
<dbReference type="FunFam" id="1.10.10.60:FF:000014">
    <property type="entry name" value="SWI/SNF complex subunit SMARCC2 isoform C"/>
    <property type="match status" value="1"/>
</dbReference>
<dbReference type="InterPro" id="IPR007526">
    <property type="entry name" value="SWIRM"/>
</dbReference>
<evidence type="ECO:0000313" key="12">
    <source>
        <dbReference type="Proteomes" id="UP000050761"/>
    </source>
</evidence>
<evidence type="ECO:0000313" key="13">
    <source>
        <dbReference type="WBParaSite" id="HPBE_0001834301-mRNA-1"/>
    </source>
</evidence>
<keyword evidence="3" id="KW-0805">Transcription regulation</keyword>
<feature type="region of interest" description="Disordered" evidence="7">
    <location>
        <begin position="602"/>
        <end position="692"/>
    </location>
</feature>
<gene>
    <name evidence="11" type="ORF">HPBE_LOCUS18342</name>
</gene>
<dbReference type="GO" id="GO:0045202">
    <property type="term" value="C:synapse"/>
    <property type="evidence" value="ECO:0007669"/>
    <property type="project" value="TreeGrafter"/>
</dbReference>
<dbReference type="Pfam" id="PF04433">
    <property type="entry name" value="SWIRM"/>
    <property type="match status" value="1"/>
</dbReference>
<evidence type="ECO:0000256" key="3">
    <source>
        <dbReference type="ARBA" id="ARBA00023015"/>
    </source>
</evidence>
<dbReference type="InterPro" id="IPR036388">
    <property type="entry name" value="WH-like_DNA-bd_sf"/>
</dbReference>
<feature type="compositionally biased region" description="Acidic residues" evidence="7">
    <location>
        <begin position="414"/>
        <end position="427"/>
    </location>
</feature>
<dbReference type="GO" id="GO:0006355">
    <property type="term" value="P:regulation of DNA-templated transcription"/>
    <property type="evidence" value="ECO:0007669"/>
    <property type="project" value="UniProtKB-ARBA"/>
</dbReference>
<feature type="compositionally biased region" description="Basic and acidic residues" evidence="7">
    <location>
        <begin position="48"/>
        <end position="58"/>
    </location>
</feature>
<evidence type="ECO:0000259" key="10">
    <source>
        <dbReference type="PROSITE" id="PS51293"/>
    </source>
</evidence>
<dbReference type="PROSITE" id="PS50934">
    <property type="entry name" value="SWIRM"/>
    <property type="match status" value="1"/>
</dbReference>
<dbReference type="PANTHER" id="PTHR15381:SF1">
    <property type="entry name" value="CHONDROITIN SULFATE PROTEOGLYCAN 5"/>
    <property type="match status" value="1"/>
</dbReference>
<dbReference type="Proteomes" id="UP000050761">
    <property type="component" value="Unassembled WGS sequence"/>
</dbReference>
<feature type="domain" description="Myb-like" evidence="8">
    <location>
        <begin position="258"/>
        <end position="300"/>
    </location>
</feature>
<dbReference type="PROSITE" id="PS50090">
    <property type="entry name" value="MYB_LIKE"/>
    <property type="match status" value="1"/>
</dbReference>
<dbReference type="PROSITE" id="PS51293">
    <property type="entry name" value="SANT"/>
    <property type="match status" value="1"/>
</dbReference>
<comment type="similarity">
    <text evidence="6">Belongs to the SMARCC family.</text>
</comment>
<dbReference type="GO" id="GO:0048858">
    <property type="term" value="P:cell projection morphogenesis"/>
    <property type="evidence" value="ECO:0007669"/>
    <property type="project" value="TreeGrafter"/>
</dbReference>
<dbReference type="AlphaFoldDB" id="A0A183G8W1"/>
<evidence type="ECO:0000313" key="11">
    <source>
        <dbReference type="EMBL" id="VDP11207.1"/>
    </source>
</evidence>
<dbReference type="Pfam" id="PF00249">
    <property type="entry name" value="Myb_DNA-binding"/>
    <property type="match status" value="1"/>
</dbReference>
<dbReference type="SUPFAM" id="SSF46689">
    <property type="entry name" value="Homeodomain-like"/>
    <property type="match status" value="2"/>
</dbReference>
<proteinExistence type="inferred from homology"/>
<keyword evidence="2" id="KW-0156">Chromatin regulator</keyword>
<reference evidence="11 12" key="1">
    <citation type="submission" date="2018-11" db="EMBL/GenBank/DDBJ databases">
        <authorList>
            <consortium name="Pathogen Informatics"/>
        </authorList>
    </citation>
    <scope>NUCLEOTIDE SEQUENCE [LARGE SCALE GENOMIC DNA]</scope>
</reference>
<dbReference type="InterPro" id="IPR032451">
    <property type="entry name" value="SMARCC_C"/>
</dbReference>
<feature type="domain" description="SANT" evidence="10">
    <location>
        <begin position="253"/>
        <end position="304"/>
    </location>
</feature>
<dbReference type="Gene3D" id="1.10.10.10">
    <property type="entry name" value="Winged helix-like DNA-binding domain superfamily/Winged helix DNA-binding domain"/>
    <property type="match status" value="1"/>
</dbReference>
<evidence type="ECO:0000256" key="5">
    <source>
        <dbReference type="ARBA" id="ARBA00023242"/>
    </source>
</evidence>
<dbReference type="InterPro" id="IPR017884">
    <property type="entry name" value="SANT_dom"/>
</dbReference>
<reference evidence="13" key="2">
    <citation type="submission" date="2019-09" db="UniProtKB">
        <authorList>
            <consortium name="WormBaseParasite"/>
        </authorList>
    </citation>
    <scope>IDENTIFICATION</scope>
</reference>
<keyword evidence="4" id="KW-0804">Transcription</keyword>
<feature type="region of interest" description="Disordered" evidence="7">
    <location>
        <begin position="14"/>
        <end position="84"/>
    </location>
</feature>
<dbReference type="Gene3D" id="1.10.10.60">
    <property type="entry name" value="Homeodomain-like"/>
    <property type="match status" value="1"/>
</dbReference>
<dbReference type="PANTHER" id="PTHR15381">
    <property type="entry name" value="CHONDROITIN SULFATE PROTEOGLYCAN 5 -RELATED"/>
    <property type="match status" value="1"/>
</dbReference>
<dbReference type="InterPro" id="IPR032448">
    <property type="entry name" value="SWIRM-assoc"/>
</dbReference>
<protein>
    <submittedName>
        <fullName evidence="13">SWI/SNF complex subunit SMARCC2</fullName>
    </submittedName>
</protein>
<dbReference type="FunFam" id="1.10.10.10:FF:000020">
    <property type="entry name" value="SWI/SNF complex subunit SMARCC2 isoform c"/>
    <property type="match status" value="1"/>
</dbReference>
<sequence length="692" mass="75685">MNRVGDQLSLDSIDIFSGTKRKRDDDDGDVSMQGDDDDSRSGVAVKVEPPKGREKDPEFSAPKGQKLIDLDDESHQSTGKETETGNVIEQTHYIVVPSYAAWFDYNAVHQIEKRAVPEFFNGRNKSKTPEVYLSYRNFMVDTYRLNPFEYLSATACRRNLAGDVCSVVRVHSFLEQWGLINYQVDSDSRPAPIAPPATSHFMVLADTPTGVQPICPKEVEETEKTPVDKLSNVGLKTDQYQKQLAAMKTKGAAPGRDWTDQETLLLLEGLEMFKDDWNKVSDHVASRTQDECILRFLQLPIQDPYLGSDDTNGAGSGDAILGPLAYQPLPFSQSGNPVMSTVAFLASVVDPKVAQAATKAAIEEFAKIKDEVPALLLEAHAKNVQAHEEKTGIVDGTVGLAKSGIATDEKKDKEDDEKMETDEPDDASVERSAKLAVSESVQAAAGAALAAAAVKAKHLATIEERRIKSLVAQLVETQMKKLEMKLRHFDELEQIMDKEREALEYQRQQLILERQAFHMDQLRYLEQRAKHEAHSKMVAAGQLPPSLPPGFEVSGPPQPTPQVQVAIPPAQEGIFWLLVVHLNGNDDYNCLVAATVEKTEAPPAEAQPAAAAPAPAAARAPTPGQPPVVQQPPPQPQVAPPPPAPQPTYPPGPPPTQQPGYPPPQVYPPQGYAQQPQPQGGYQGYPPQQGRI</sequence>
<evidence type="ECO:0000256" key="6">
    <source>
        <dbReference type="ARBA" id="ARBA00049655"/>
    </source>
</evidence>
<feature type="compositionally biased region" description="Basic and acidic residues" evidence="7">
    <location>
        <begin position="66"/>
        <end position="83"/>
    </location>
</feature>
<feature type="compositionally biased region" description="Low complexity" evidence="7">
    <location>
        <begin position="668"/>
        <end position="692"/>
    </location>
</feature>
<dbReference type="GO" id="GO:0006325">
    <property type="term" value="P:chromatin organization"/>
    <property type="evidence" value="ECO:0007669"/>
    <property type="project" value="UniProtKB-KW"/>
</dbReference>
<feature type="domain" description="SWIRM" evidence="9">
    <location>
        <begin position="94"/>
        <end position="191"/>
    </location>
</feature>
<evidence type="ECO:0000256" key="1">
    <source>
        <dbReference type="ARBA" id="ARBA00004123"/>
    </source>
</evidence>
<dbReference type="EMBL" id="UZAH01030627">
    <property type="protein sequence ID" value="VDP11207.1"/>
    <property type="molecule type" value="Genomic_DNA"/>
</dbReference>
<evidence type="ECO:0000256" key="4">
    <source>
        <dbReference type="ARBA" id="ARBA00023163"/>
    </source>
</evidence>